<dbReference type="Gene3D" id="3.40.630.10">
    <property type="entry name" value="Zn peptidases"/>
    <property type="match status" value="1"/>
</dbReference>
<dbReference type="EMBL" id="QYBB01000003">
    <property type="protein sequence ID" value="RYC33232.1"/>
    <property type="molecule type" value="Genomic_DNA"/>
</dbReference>
<reference evidence="2 3" key="2">
    <citation type="submission" date="2019-02" db="EMBL/GenBank/DDBJ databases">
        <title>'Lichenibacterium ramalinii' gen. nov. sp. nov., 'Lichenibacterium minor' gen. nov. sp. nov.</title>
        <authorList>
            <person name="Pankratov T."/>
        </authorList>
    </citation>
    <scope>NUCLEOTIDE SEQUENCE [LARGE SCALE GENOMIC DNA]</scope>
    <source>
        <strain evidence="2 3">RmlP026</strain>
    </source>
</reference>
<dbReference type="FunFam" id="3.30.70.360:FF:000004">
    <property type="entry name" value="Peptidase M20 domain-containing protein 2"/>
    <property type="match status" value="1"/>
</dbReference>
<organism evidence="2 3">
    <name type="scientific">Lichenibacterium minor</name>
    <dbReference type="NCBI Taxonomy" id="2316528"/>
    <lineage>
        <taxon>Bacteria</taxon>
        <taxon>Pseudomonadati</taxon>
        <taxon>Pseudomonadota</taxon>
        <taxon>Alphaproteobacteria</taxon>
        <taxon>Hyphomicrobiales</taxon>
        <taxon>Lichenihabitantaceae</taxon>
        <taxon>Lichenibacterium</taxon>
    </lineage>
</organism>
<comment type="caution">
    <text evidence="2">The sequence shown here is derived from an EMBL/GenBank/DDBJ whole genome shotgun (WGS) entry which is preliminary data.</text>
</comment>
<dbReference type="OrthoDB" id="9781032at2"/>
<dbReference type="CDD" id="cd05673">
    <property type="entry name" value="M20_Acy1L2_AbgB"/>
    <property type="match status" value="1"/>
</dbReference>
<gene>
    <name evidence="2" type="ORF">D3273_05045</name>
</gene>
<protein>
    <submittedName>
        <fullName evidence="2">Amidohydrolase</fullName>
    </submittedName>
</protein>
<dbReference type="GO" id="GO:0071713">
    <property type="term" value="F:para-aminobenzoyl-glutamate hydrolase activity"/>
    <property type="evidence" value="ECO:0007669"/>
    <property type="project" value="TreeGrafter"/>
</dbReference>
<reference evidence="2 3" key="1">
    <citation type="submission" date="2018-12" db="EMBL/GenBank/DDBJ databases">
        <authorList>
            <person name="Grouzdev D.S."/>
            <person name="Krutkina M.S."/>
        </authorList>
    </citation>
    <scope>NUCLEOTIDE SEQUENCE [LARGE SCALE GENOMIC DNA]</scope>
    <source>
        <strain evidence="2 3">RmlP026</strain>
    </source>
</reference>
<dbReference type="InterPro" id="IPR036264">
    <property type="entry name" value="Bact_exopeptidase_dim_dom"/>
</dbReference>
<dbReference type="InterPro" id="IPR002933">
    <property type="entry name" value="Peptidase_M20"/>
</dbReference>
<dbReference type="Pfam" id="PF01546">
    <property type="entry name" value="Peptidase_M20"/>
    <property type="match status" value="1"/>
</dbReference>
<dbReference type="SUPFAM" id="SSF55031">
    <property type="entry name" value="Bacterial exopeptidase dimerisation domain"/>
    <property type="match status" value="1"/>
</dbReference>
<dbReference type="Proteomes" id="UP000290759">
    <property type="component" value="Unassembled WGS sequence"/>
</dbReference>
<dbReference type="RefSeq" id="WP_129224117.1">
    <property type="nucleotide sequence ID" value="NZ_QYBB01000003.1"/>
</dbReference>
<dbReference type="GO" id="GO:0046657">
    <property type="term" value="P:folic acid catabolic process"/>
    <property type="evidence" value="ECO:0007669"/>
    <property type="project" value="TreeGrafter"/>
</dbReference>
<evidence type="ECO:0000256" key="1">
    <source>
        <dbReference type="ARBA" id="ARBA00022801"/>
    </source>
</evidence>
<dbReference type="NCBIfam" id="TIGR01891">
    <property type="entry name" value="amidohydrolases"/>
    <property type="match status" value="1"/>
</dbReference>
<proteinExistence type="predicted"/>
<dbReference type="SUPFAM" id="SSF53187">
    <property type="entry name" value="Zn-dependent exopeptidases"/>
    <property type="match status" value="1"/>
</dbReference>
<dbReference type="GO" id="GO:0005737">
    <property type="term" value="C:cytoplasm"/>
    <property type="evidence" value="ECO:0007669"/>
    <property type="project" value="TreeGrafter"/>
</dbReference>
<dbReference type="PIRSF" id="PIRSF037227">
    <property type="entry name" value="Aminobenzoyl-glu_utiliz_pB"/>
    <property type="match status" value="1"/>
</dbReference>
<dbReference type="InterPro" id="IPR017439">
    <property type="entry name" value="Amidohydrolase"/>
</dbReference>
<keyword evidence="3" id="KW-1185">Reference proteome</keyword>
<sequence length="474" mass="49920">MQNTEEIWRLVDAKGRDFAALADRVFDTPELNFSEHRSAAEHTAMLRRQGFAVTEAVAGIPTAMLGEWGEGGPVIAIMGEFDALPGLSQEAGVAEHRPLPGNGVGHGCGHNLLGSASLLAATAVKDFLQASGLPGRVRYYGCPAEEGGSGKTYMVRAGAFADVDAAICWHPSAFTGVRVAASLACMEADFTFTGCSAHAAAAPHLGRSALDAVELMNVGVNYMREHMPSSARIHYALIDGGGIAPNVVQARAVVRYLVRSRDLPGLRALFDRVVRVAQGAALMTETSVEHRIFSGDANLVGNALLEDVMAAEFRHLGPPVFDDADRAFAETIQATLRPEDIAASFKRAGQRPRDGAPLGDWLVDRDDWSVDDIGSTDVGSVSWAVPTVQAAGTTYAIGTPGHSWQLTAQGKSPAAHKGMVHVAKAMAATAVALMRDPDAVARAKADHRARVGDGPFVPPIPEGVEPPLDMAVGV</sequence>
<dbReference type="AlphaFoldDB" id="A0A4Q2U9R9"/>
<dbReference type="Gene3D" id="3.30.70.360">
    <property type="match status" value="1"/>
</dbReference>
<accession>A0A4Q2U9R9</accession>
<dbReference type="InterPro" id="IPR017145">
    <property type="entry name" value="Aminobenzoyl-glu_utiliz_pB"/>
</dbReference>
<dbReference type="GO" id="GO:0016805">
    <property type="term" value="F:dipeptidase activity"/>
    <property type="evidence" value="ECO:0007669"/>
    <property type="project" value="TreeGrafter"/>
</dbReference>
<name>A0A4Q2U9R9_9HYPH</name>
<keyword evidence="1 2" id="KW-0378">Hydrolase</keyword>
<dbReference type="InterPro" id="IPR052030">
    <property type="entry name" value="Peptidase_M20/M20A_hydrolases"/>
</dbReference>
<dbReference type="PANTHER" id="PTHR30575">
    <property type="entry name" value="PEPTIDASE M20"/>
    <property type="match status" value="1"/>
</dbReference>
<dbReference type="PANTHER" id="PTHR30575:SF0">
    <property type="entry name" value="XAA-ARG DIPEPTIDASE"/>
    <property type="match status" value="1"/>
</dbReference>
<evidence type="ECO:0000313" key="2">
    <source>
        <dbReference type="EMBL" id="RYC33232.1"/>
    </source>
</evidence>
<evidence type="ECO:0000313" key="3">
    <source>
        <dbReference type="Proteomes" id="UP000290759"/>
    </source>
</evidence>